<dbReference type="EMBL" id="ACCF01000093">
    <property type="protein sequence ID" value="EEF68162.1"/>
    <property type="molecule type" value="Genomic_DNA"/>
</dbReference>
<sequence>MQISVHRYPSPSAVHPLKTAVLPGVLLCLLADVLILSLSTKPDRPASLK</sequence>
<comment type="caution">
    <text evidence="2">The sequence shown here is derived from an EMBL/GenBank/DDBJ whole genome shotgun (WGS) entry which is preliminary data.</text>
</comment>
<accession>B9Y773</accession>
<name>B9Y773_9FIRM</name>
<reference evidence="2 3" key="2">
    <citation type="submission" date="2009-02" db="EMBL/GenBank/DDBJ databases">
        <title>Draft genome sequence of Holdemania filiformis DSM 12042.</title>
        <authorList>
            <person name="Sudarsanam P."/>
            <person name="Ley R."/>
            <person name="Guruge J."/>
            <person name="Turnbaugh P.J."/>
            <person name="Mahowald M."/>
            <person name="Liep D."/>
            <person name="Gordon J."/>
        </authorList>
    </citation>
    <scope>NUCLEOTIDE SEQUENCE [LARGE SCALE GENOMIC DNA]</scope>
    <source>
        <strain evidence="2 3">DSM 12042</strain>
    </source>
</reference>
<dbReference type="Proteomes" id="UP000005950">
    <property type="component" value="Unassembled WGS sequence"/>
</dbReference>
<gene>
    <name evidence="2" type="ORF">HOLDEFILI_01668</name>
</gene>
<dbReference type="AlphaFoldDB" id="B9Y773"/>
<evidence type="ECO:0000313" key="3">
    <source>
        <dbReference type="Proteomes" id="UP000005950"/>
    </source>
</evidence>
<protein>
    <submittedName>
        <fullName evidence="2">Uncharacterized protein</fullName>
    </submittedName>
</protein>
<dbReference type="HOGENOM" id="CLU_3136512_0_0_9"/>
<keyword evidence="1" id="KW-1133">Transmembrane helix</keyword>
<keyword evidence="1" id="KW-0472">Membrane</keyword>
<organism evidence="2 3">
    <name type="scientific">Holdemania filiformis DSM 12042</name>
    <dbReference type="NCBI Taxonomy" id="545696"/>
    <lineage>
        <taxon>Bacteria</taxon>
        <taxon>Bacillati</taxon>
        <taxon>Bacillota</taxon>
        <taxon>Erysipelotrichia</taxon>
        <taxon>Erysipelotrichales</taxon>
        <taxon>Erysipelotrichaceae</taxon>
        <taxon>Holdemania</taxon>
    </lineage>
</organism>
<evidence type="ECO:0000256" key="1">
    <source>
        <dbReference type="SAM" id="Phobius"/>
    </source>
</evidence>
<proteinExistence type="predicted"/>
<feature type="transmembrane region" description="Helical" evidence="1">
    <location>
        <begin position="20"/>
        <end position="39"/>
    </location>
</feature>
<keyword evidence="1" id="KW-0812">Transmembrane</keyword>
<reference evidence="2 3" key="1">
    <citation type="submission" date="2008-12" db="EMBL/GenBank/DDBJ databases">
        <authorList>
            <person name="Fulton L."/>
            <person name="Clifton S."/>
            <person name="Fulton B."/>
            <person name="Xu J."/>
            <person name="Minx P."/>
            <person name="Pepin K.H."/>
            <person name="Johnson M."/>
            <person name="Bhonagiri V."/>
            <person name="Nash W.E."/>
            <person name="Mardis E.R."/>
            <person name="Wilson R.K."/>
        </authorList>
    </citation>
    <scope>NUCLEOTIDE SEQUENCE [LARGE SCALE GENOMIC DNA]</scope>
    <source>
        <strain evidence="2 3">DSM 12042</strain>
    </source>
</reference>
<evidence type="ECO:0000313" key="2">
    <source>
        <dbReference type="EMBL" id="EEF68162.1"/>
    </source>
</evidence>